<evidence type="ECO:0000313" key="3">
    <source>
        <dbReference type="Proteomes" id="UP000823913"/>
    </source>
</evidence>
<feature type="transmembrane region" description="Helical" evidence="1">
    <location>
        <begin position="224"/>
        <end position="244"/>
    </location>
</feature>
<proteinExistence type="predicted"/>
<feature type="transmembrane region" description="Helical" evidence="1">
    <location>
        <begin position="140"/>
        <end position="173"/>
    </location>
</feature>
<feature type="transmembrane region" description="Helical" evidence="1">
    <location>
        <begin position="101"/>
        <end position="120"/>
    </location>
</feature>
<evidence type="ECO:0000256" key="1">
    <source>
        <dbReference type="SAM" id="Phobius"/>
    </source>
</evidence>
<name>A0A9D1J9G1_9FIRM</name>
<dbReference type="EMBL" id="DVHK01000095">
    <property type="protein sequence ID" value="HIR67326.1"/>
    <property type="molecule type" value="Genomic_DNA"/>
</dbReference>
<keyword evidence="1" id="KW-0812">Transmembrane</keyword>
<gene>
    <name evidence="2" type="ORF">IAB94_04705</name>
</gene>
<keyword evidence="1" id="KW-0472">Membrane</keyword>
<reference evidence="2" key="1">
    <citation type="submission" date="2020-10" db="EMBL/GenBank/DDBJ databases">
        <authorList>
            <person name="Gilroy R."/>
        </authorList>
    </citation>
    <scope>NUCLEOTIDE SEQUENCE</scope>
    <source>
        <strain evidence="2">ChiW16-3235</strain>
    </source>
</reference>
<sequence length="256" mass="27830">MVGKLLKHELIRIARIAAVPAAAMVGLAIILRISLINSEVDSVTAIVIGFYSLSVVATIFVCAWVGITRFYRTLFTSEGYMTLSLPVTADQLILSKLLSSLIAVVCGVVVCVLSALILAIGQDVSVWQIIGEVFNEIFSIFPLLAQAIGGLALFEIILLLIVMIPESLLLFYLVMSIGQLFTGKANRTVISVAVYFIGAFVWSLIYTLIGMPLLTSASNVSPHLALWIMIIFTIAVDVASYFIVRYIIKNKVNLIA</sequence>
<evidence type="ECO:0000313" key="2">
    <source>
        <dbReference type="EMBL" id="HIR67326.1"/>
    </source>
</evidence>
<protein>
    <submittedName>
        <fullName evidence="2">Uncharacterized protein</fullName>
    </submittedName>
</protein>
<feature type="transmembrane region" description="Helical" evidence="1">
    <location>
        <begin position="12"/>
        <end position="33"/>
    </location>
</feature>
<organism evidence="2 3">
    <name type="scientific">Candidatus Coproplasma avicola</name>
    <dbReference type="NCBI Taxonomy" id="2840744"/>
    <lineage>
        <taxon>Bacteria</taxon>
        <taxon>Bacillati</taxon>
        <taxon>Bacillota</taxon>
        <taxon>Clostridia</taxon>
        <taxon>Eubacteriales</taxon>
        <taxon>Candidatus Coproplasma</taxon>
    </lineage>
</organism>
<feature type="transmembrane region" description="Helical" evidence="1">
    <location>
        <begin position="45"/>
        <end position="67"/>
    </location>
</feature>
<accession>A0A9D1J9G1</accession>
<keyword evidence="1" id="KW-1133">Transmembrane helix</keyword>
<dbReference type="AlphaFoldDB" id="A0A9D1J9G1"/>
<comment type="caution">
    <text evidence="2">The sequence shown here is derived from an EMBL/GenBank/DDBJ whole genome shotgun (WGS) entry which is preliminary data.</text>
</comment>
<dbReference type="Proteomes" id="UP000823913">
    <property type="component" value="Unassembled WGS sequence"/>
</dbReference>
<reference evidence="2" key="2">
    <citation type="journal article" date="2021" name="PeerJ">
        <title>Extensive microbial diversity within the chicken gut microbiome revealed by metagenomics and culture.</title>
        <authorList>
            <person name="Gilroy R."/>
            <person name="Ravi A."/>
            <person name="Getino M."/>
            <person name="Pursley I."/>
            <person name="Horton D.L."/>
            <person name="Alikhan N.F."/>
            <person name="Baker D."/>
            <person name="Gharbi K."/>
            <person name="Hall N."/>
            <person name="Watson M."/>
            <person name="Adriaenssens E.M."/>
            <person name="Foster-Nyarko E."/>
            <person name="Jarju S."/>
            <person name="Secka A."/>
            <person name="Antonio M."/>
            <person name="Oren A."/>
            <person name="Chaudhuri R.R."/>
            <person name="La Ragione R."/>
            <person name="Hildebrand F."/>
            <person name="Pallen M.J."/>
        </authorList>
    </citation>
    <scope>NUCLEOTIDE SEQUENCE</scope>
    <source>
        <strain evidence="2">ChiW16-3235</strain>
    </source>
</reference>
<feature type="transmembrane region" description="Helical" evidence="1">
    <location>
        <begin position="185"/>
        <end position="209"/>
    </location>
</feature>